<evidence type="ECO:0000313" key="2">
    <source>
        <dbReference type="EMBL" id="CAG5072929.1"/>
    </source>
</evidence>
<proteinExistence type="predicted"/>
<dbReference type="EMBL" id="CAJRAU010000007">
    <property type="protein sequence ID" value="CAG5072929.1"/>
    <property type="molecule type" value="Genomic_DNA"/>
</dbReference>
<evidence type="ECO:0008006" key="4">
    <source>
        <dbReference type="Google" id="ProtNLM"/>
    </source>
</evidence>
<name>A0ABN7RER3_9BACT</name>
<dbReference type="Proteomes" id="UP000679725">
    <property type="component" value="Unassembled WGS sequence"/>
</dbReference>
<feature type="coiled-coil region" evidence="1">
    <location>
        <begin position="73"/>
        <end position="107"/>
    </location>
</feature>
<protein>
    <recommendedName>
        <fullName evidence="4">HTH cro/C1-type domain-containing protein</fullName>
    </recommendedName>
</protein>
<evidence type="ECO:0000313" key="3">
    <source>
        <dbReference type="Proteomes" id="UP000679725"/>
    </source>
</evidence>
<sequence>MKEQEKFEKLIDALGVTVYQFGKDLGFARVEPIYKITRGDTKDPGVSIYGKIKKAYPKVNLEWLVTGEGSIFVDESQKEESELSSRVQQLESEKRLLKEMYEQAVISKAASLGKSKDAAMSSPERDRILRKDAARQAIRNVRRGGRKEATKPLSGRVQGATVPSLLELFE</sequence>
<comment type="caution">
    <text evidence="2">The sequence shown here is derived from an EMBL/GenBank/DDBJ whole genome shotgun (WGS) entry which is preliminary data.</text>
</comment>
<keyword evidence="3" id="KW-1185">Reference proteome</keyword>
<reference evidence="2 3" key="1">
    <citation type="submission" date="2021-04" db="EMBL/GenBank/DDBJ databases">
        <authorList>
            <person name="Rodrigo-Torres L."/>
            <person name="Arahal R. D."/>
            <person name="Lucena T."/>
        </authorList>
    </citation>
    <scope>NUCLEOTIDE SEQUENCE [LARGE SCALE GENOMIC DNA]</scope>
    <source>
        <strain evidence="2 3">CECT 9623</strain>
    </source>
</reference>
<dbReference type="RefSeq" id="WP_215235739.1">
    <property type="nucleotide sequence ID" value="NZ_CAJRAU010000007.1"/>
</dbReference>
<organism evidence="2 3">
    <name type="scientific">Dyadobacter linearis</name>
    <dbReference type="NCBI Taxonomy" id="2823330"/>
    <lineage>
        <taxon>Bacteria</taxon>
        <taxon>Pseudomonadati</taxon>
        <taxon>Bacteroidota</taxon>
        <taxon>Cytophagia</taxon>
        <taxon>Cytophagales</taxon>
        <taxon>Spirosomataceae</taxon>
        <taxon>Dyadobacter</taxon>
    </lineage>
</organism>
<accession>A0ABN7RER3</accession>
<evidence type="ECO:0000256" key="1">
    <source>
        <dbReference type="SAM" id="Coils"/>
    </source>
</evidence>
<keyword evidence="1" id="KW-0175">Coiled coil</keyword>
<gene>
    <name evidence="2" type="ORF">DYBT9623_04466</name>
</gene>